<dbReference type="EMBL" id="LN890280">
    <property type="protein sequence ID" value="CUR51428.1"/>
    <property type="molecule type" value="Genomic_DNA"/>
</dbReference>
<accession>A0A128A269</accession>
<sequence length="62" mass="6828">MAHSEHNRPKSSGVILIAIGILIFFFAPRYYTKDLIGGLALITLGFVLGGIGFYLAFLKKRT</sequence>
<feature type="transmembrane region" description="Helical" evidence="1">
    <location>
        <begin position="12"/>
        <end position="31"/>
    </location>
</feature>
<organism evidence="2 3">
    <name type="scientific">Nitrosotalea devaniterrae</name>
    <dbReference type="NCBI Taxonomy" id="1078905"/>
    <lineage>
        <taxon>Archaea</taxon>
        <taxon>Nitrososphaerota</taxon>
        <taxon>Nitrososphaeria</taxon>
        <taxon>Nitrosotaleales</taxon>
        <taxon>Nitrosotaleaceae</taxon>
        <taxon>Nitrosotalea</taxon>
    </lineage>
</organism>
<gene>
    <name evidence="2" type="ORF">NDEV_0663</name>
</gene>
<name>A0A128A269_9ARCH</name>
<keyword evidence="1" id="KW-1133">Transmembrane helix</keyword>
<feature type="transmembrane region" description="Helical" evidence="1">
    <location>
        <begin position="37"/>
        <end position="57"/>
    </location>
</feature>
<dbReference type="AlphaFoldDB" id="A0A128A269"/>
<dbReference type="KEGG" id="ndv:NDEV_0663"/>
<protein>
    <submittedName>
        <fullName evidence="2">Uncharacterized protein</fullName>
    </submittedName>
</protein>
<dbReference type="Proteomes" id="UP000196239">
    <property type="component" value="Chromosome 1"/>
</dbReference>
<evidence type="ECO:0000313" key="2">
    <source>
        <dbReference type="EMBL" id="CUR51428.1"/>
    </source>
</evidence>
<keyword evidence="1" id="KW-0472">Membrane</keyword>
<reference evidence="3" key="1">
    <citation type="submission" date="2015-10" db="EMBL/GenBank/DDBJ databases">
        <authorList>
            <person name="Lehtovirta-Morley L.E."/>
            <person name="Vieille C."/>
        </authorList>
    </citation>
    <scope>NUCLEOTIDE SEQUENCE [LARGE SCALE GENOMIC DNA]</scope>
</reference>
<keyword evidence="1" id="KW-0812">Transmembrane</keyword>
<keyword evidence="3" id="KW-1185">Reference proteome</keyword>
<evidence type="ECO:0000313" key="3">
    <source>
        <dbReference type="Proteomes" id="UP000196239"/>
    </source>
</evidence>
<proteinExistence type="predicted"/>
<evidence type="ECO:0000256" key="1">
    <source>
        <dbReference type="SAM" id="Phobius"/>
    </source>
</evidence>